<feature type="region of interest" description="Disordered" evidence="4">
    <location>
        <begin position="362"/>
        <end position="383"/>
    </location>
</feature>
<accession>A0AAN9AQ84</accession>
<dbReference type="PANTHER" id="PTHR46054">
    <property type="entry name" value="MATERNAL EFFECT PROTEIN STAUFEN"/>
    <property type="match status" value="1"/>
</dbReference>
<dbReference type="InterPro" id="IPR014720">
    <property type="entry name" value="dsRBD_dom"/>
</dbReference>
<feature type="compositionally biased region" description="Polar residues" evidence="4">
    <location>
        <begin position="1"/>
        <end position="15"/>
    </location>
</feature>
<dbReference type="Gene3D" id="3.30.160.20">
    <property type="match status" value="5"/>
</dbReference>
<dbReference type="GO" id="GO:0003725">
    <property type="term" value="F:double-stranded RNA binding"/>
    <property type="evidence" value="ECO:0007669"/>
    <property type="project" value="TreeGrafter"/>
</dbReference>
<evidence type="ECO:0000256" key="2">
    <source>
        <dbReference type="ARBA" id="ARBA00022884"/>
    </source>
</evidence>
<dbReference type="FunFam" id="3.30.160.20:FF:000013">
    <property type="entry name" value="double-stranded RNA-binding protein Staufen homolog 2 isoform X3"/>
    <property type="match status" value="1"/>
</dbReference>
<dbReference type="GO" id="GO:0043025">
    <property type="term" value="C:neuronal cell body"/>
    <property type="evidence" value="ECO:0007669"/>
    <property type="project" value="TreeGrafter"/>
</dbReference>
<evidence type="ECO:0000313" key="6">
    <source>
        <dbReference type="EMBL" id="KAK7091183.1"/>
    </source>
</evidence>
<dbReference type="CDD" id="cd19882">
    <property type="entry name" value="DSRM_STAU2_rpt2"/>
    <property type="match status" value="1"/>
</dbReference>
<dbReference type="PROSITE" id="PS50137">
    <property type="entry name" value="DS_RBD"/>
    <property type="match status" value="5"/>
</dbReference>
<feature type="compositionally biased region" description="Polar residues" evidence="4">
    <location>
        <begin position="572"/>
        <end position="582"/>
    </location>
</feature>
<sequence length="770" mass="82243">MSQMLNQAGGQSQSAGYHGATQGHTTVPANTAGITSMPLQQASGKSGALGMSNSPHYGQLSSHQQQHHHMLQQFQQLQLGAQGAAVAGTPILGSSTGMTFRGVERRSVGSSASPIPSSSSSASSAKLAGGDSPPNGAVGLDLGGRGVAQAEMLKGGEGVISNNADSEEDEKETTNLANTKEKTPMCLVNELARYNKVAHQYTLVDEQGPAHKKTFFVKLKLGEEEYSAQGESIKKAQHAAADIALQETKFSHPVPKIPRHMEGEGMCDSVNNITPTVELNALAMKRGEPAVYKLIEPRNQQQNYQPANIDFRGMYNQRYHYGRPPRPFYVMLKVGHREFIGDGPTRQAARHSAASKALRVLKNMPLPSEDSKPKTEEEKDAEDAMKSEISLVHEIALKRNLPVAFEVTRESGPPHMKNFVTKCIVGDKATEAEGNSKKLSKKRAAELMLDELQKLPGPPTAAGLKPKIKPPNNKKKNRNLIKVQKADPSYGVGVNPISRLIQIMQAQKKKEPVYTLLAEKGLPRRREFVMQCQVEENVSEGVGPNKKLAKRNAAESMLQLLGFSRPSPQPTKPSIRSTPSTESGGGSDKKVTFVDTGKPAANGVNGEGPGMGNSAGCQVVPGLLRLNQSGAASVQKMMAPSPGHGFTGQKDVSSVLTKAGSKPEEQAVALSEYLGIAIKFEEFSKSNSTEFLTRVTLSTSPPQVYHGTGPSRESSRDAAALSALQTLLAATTNPHAHQVLTASGDAVTVKTEAGMNASLPRQLNSAGDQM</sequence>
<comment type="caution">
    <text evidence="6">The sequence shown here is derived from an EMBL/GenBank/DDBJ whole genome shotgun (WGS) entry which is preliminary data.</text>
</comment>
<dbReference type="GO" id="GO:0005886">
    <property type="term" value="C:plasma membrane"/>
    <property type="evidence" value="ECO:0007669"/>
    <property type="project" value="TreeGrafter"/>
</dbReference>
<feature type="compositionally biased region" description="Low complexity" evidence="4">
    <location>
        <begin position="110"/>
        <end position="125"/>
    </location>
</feature>
<dbReference type="InterPro" id="IPR044464">
    <property type="entry name" value="STAU2_DSRM_2"/>
</dbReference>
<keyword evidence="2 3" id="KW-0694">RNA-binding</keyword>
<dbReference type="FunFam" id="3.30.160.20:FF:000024">
    <property type="entry name" value="double-stranded RNA-binding protein Staufen homolog 1 isoform X1"/>
    <property type="match status" value="1"/>
</dbReference>
<keyword evidence="1" id="KW-0677">Repeat</keyword>
<dbReference type="Proteomes" id="UP001374579">
    <property type="component" value="Unassembled WGS sequence"/>
</dbReference>
<dbReference type="GO" id="GO:0032839">
    <property type="term" value="C:dendrite cytoplasm"/>
    <property type="evidence" value="ECO:0007669"/>
    <property type="project" value="GOC"/>
</dbReference>
<reference evidence="6 7" key="1">
    <citation type="submission" date="2024-02" db="EMBL/GenBank/DDBJ databases">
        <title>Chromosome-scale genome assembly of the rough periwinkle Littorina saxatilis.</title>
        <authorList>
            <person name="De Jode A."/>
            <person name="Faria R."/>
            <person name="Formenti G."/>
            <person name="Sims Y."/>
            <person name="Smith T.P."/>
            <person name="Tracey A."/>
            <person name="Wood J.M.D."/>
            <person name="Zagrodzka Z.B."/>
            <person name="Johannesson K."/>
            <person name="Butlin R.K."/>
            <person name="Leder E.H."/>
        </authorList>
    </citation>
    <scope>NUCLEOTIDE SEQUENCE [LARGE SCALE GENOMIC DNA]</scope>
    <source>
        <strain evidence="6">Snail1</strain>
        <tissue evidence="6">Muscle</tissue>
    </source>
</reference>
<feature type="domain" description="DRBM" evidence="5">
    <location>
        <begin position="387"/>
        <end position="454"/>
    </location>
</feature>
<feature type="region of interest" description="Disordered" evidence="4">
    <location>
        <begin position="455"/>
        <end position="475"/>
    </location>
</feature>
<dbReference type="Pfam" id="PF16482">
    <property type="entry name" value="Staufen_C"/>
    <property type="match status" value="1"/>
</dbReference>
<evidence type="ECO:0000256" key="3">
    <source>
        <dbReference type="PROSITE-ProRule" id="PRU00266"/>
    </source>
</evidence>
<dbReference type="AlphaFoldDB" id="A0AAN9AQ84"/>
<organism evidence="6 7">
    <name type="scientific">Littorina saxatilis</name>
    <dbReference type="NCBI Taxonomy" id="31220"/>
    <lineage>
        <taxon>Eukaryota</taxon>
        <taxon>Metazoa</taxon>
        <taxon>Spiralia</taxon>
        <taxon>Lophotrochozoa</taxon>
        <taxon>Mollusca</taxon>
        <taxon>Gastropoda</taxon>
        <taxon>Caenogastropoda</taxon>
        <taxon>Littorinimorpha</taxon>
        <taxon>Littorinoidea</taxon>
        <taxon>Littorinidae</taxon>
        <taxon>Littorina</taxon>
    </lineage>
</organism>
<dbReference type="InterPro" id="IPR032478">
    <property type="entry name" value="Staufen_C"/>
</dbReference>
<feature type="region of interest" description="Disordered" evidence="4">
    <location>
        <begin position="157"/>
        <end position="176"/>
    </location>
</feature>
<dbReference type="GO" id="GO:0008298">
    <property type="term" value="P:intracellular mRNA localization"/>
    <property type="evidence" value="ECO:0007669"/>
    <property type="project" value="TreeGrafter"/>
</dbReference>
<name>A0AAN9AQ84_9CAEN</name>
<gene>
    <name evidence="6" type="ORF">V1264_008905</name>
</gene>
<evidence type="ECO:0000256" key="1">
    <source>
        <dbReference type="ARBA" id="ARBA00022737"/>
    </source>
</evidence>
<feature type="region of interest" description="Disordered" evidence="4">
    <location>
        <begin position="1"/>
        <end position="71"/>
    </location>
</feature>
<dbReference type="FunFam" id="3.30.160.20:FF:000007">
    <property type="entry name" value="Double-stranded RNA-binding protein Staufen homolog 1"/>
    <property type="match status" value="1"/>
</dbReference>
<feature type="region of interest" description="Disordered" evidence="4">
    <location>
        <begin position="105"/>
        <end position="142"/>
    </location>
</feature>
<feature type="domain" description="DRBM" evidence="5">
    <location>
        <begin position="495"/>
        <end position="563"/>
    </location>
</feature>
<dbReference type="InterPro" id="IPR051740">
    <property type="entry name" value="DRBM-containing_protein"/>
</dbReference>
<dbReference type="GO" id="GO:0035418">
    <property type="term" value="P:protein localization to synapse"/>
    <property type="evidence" value="ECO:0007669"/>
    <property type="project" value="TreeGrafter"/>
</dbReference>
<keyword evidence="7" id="KW-1185">Reference proteome</keyword>
<feature type="compositionally biased region" description="Basic and acidic residues" evidence="4">
    <location>
        <begin position="369"/>
        <end position="383"/>
    </location>
</feature>
<feature type="region of interest" description="Disordered" evidence="4">
    <location>
        <begin position="563"/>
        <end position="613"/>
    </location>
</feature>
<evidence type="ECO:0000313" key="7">
    <source>
        <dbReference type="Proteomes" id="UP001374579"/>
    </source>
</evidence>
<dbReference type="FunFam" id="3.30.160.20:FF:000073">
    <property type="entry name" value="Double-stranded RNA-binding protein Staufen homolog"/>
    <property type="match status" value="1"/>
</dbReference>
<protein>
    <recommendedName>
        <fullName evidence="5">DRBM domain-containing protein</fullName>
    </recommendedName>
</protein>
<dbReference type="Pfam" id="PF00035">
    <property type="entry name" value="dsrm"/>
    <property type="match status" value="3"/>
</dbReference>
<dbReference type="PANTHER" id="PTHR46054:SF3">
    <property type="entry name" value="MATERNAL EFFECT PROTEIN STAUFEN"/>
    <property type="match status" value="1"/>
</dbReference>
<dbReference type="CDD" id="cd19857">
    <property type="entry name" value="DSRM_STAU_rpt1"/>
    <property type="match status" value="1"/>
</dbReference>
<dbReference type="GO" id="GO:0003729">
    <property type="term" value="F:mRNA binding"/>
    <property type="evidence" value="ECO:0007669"/>
    <property type="project" value="TreeGrafter"/>
</dbReference>
<feature type="compositionally biased region" description="Basic residues" evidence="4">
    <location>
        <begin position="466"/>
        <end position="475"/>
    </location>
</feature>
<dbReference type="SMART" id="SM00358">
    <property type="entry name" value="DSRM"/>
    <property type="match status" value="5"/>
</dbReference>
<dbReference type="CDD" id="cd19859">
    <property type="entry name" value="DSRM_STAU_rpt3"/>
    <property type="match status" value="1"/>
</dbReference>
<feature type="domain" description="DRBM" evidence="5">
    <location>
        <begin position="274"/>
        <end position="363"/>
    </location>
</feature>
<dbReference type="GO" id="GO:0010494">
    <property type="term" value="C:cytoplasmic stress granule"/>
    <property type="evidence" value="ECO:0007669"/>
    <property type="project" value="TreeGrafter"/>
</dbReference>
<dbReference type="CDD" id="cd19861">
    <property type="entry name" value="DSRM_STAU_rpt5"/>
    <property type="match status" value="1"/>
</dbReference>
<dbReference type="EMBL" id="JBAMIC010000022">
    <property type="protein sequence ID" value="KAK7091183.1"/>
    <property type="molecule type" value="Genomic_DNA"/>
</dbReference>
<dbReference type="GO" id="GO:0098964">
    <property type="term" value="P:anterograde dendritic transport of messenger ribonucleoprotein complex"/>
    <property type="evidence" value="ECO:0007669"/>
    <property type="project" value="TreeGrafter"/>
</dbReference>
<dbReference type="SUPFAM" id="SSF54768">
    <property type="entry name" value="dsRNA-binding domain-like"/>
    <property type="match status" value="5"/>
</dbReference>
<evidence type="ECO:0000256" key="4">
    <source>
        <dbReference type="SAM" id="MobiDB-lite"/>
    </source>
</evidence>
<dbReference type="GO" id="GO:0007281">
    <property type="term" value="P:germ cell development"/>
    <property type="evidence" value="ECO:0007669"/>
    <property type="project" value="TreeGrafter"/>
</dbReference>
<evidence type="ECO:0000259" key="5">
    <source>
        <dbReference type="PROSITE" id="PS50137"/>
    </source>
</evidence>
<feature type="domain" description="DRBM" evidence="5">
    <location>
        <begin position="183"/>
        <end position="250"/>
    </location>
</feature>
<dbReference type="CDD" id="cd19860">
    <property type="entry name" value="DSRM_STAU_rpt4"/>
    <property type="match status" value="1"/>
</dbReference>
<proteinExistence type="predicted"/>
<feature type="compositionally biased region" description="Polar residues" evidence="4">
    <location>
        <begin position="22"/>
        <end position="44"/>
    </location>
</feature>
<feature type="domain" description="DRBM" evidence="5">
    <location>
        <begin position="662"/>
        <end position="729"/>
    </location>
</feature>